<dbReference type="PANTHER" id="PTHR10217">
    <property type="entry name" value="VOLTAGE AND LIGAND GATED POTASSIUM CHANNEL"/>
    <property type="match status" value="1"/>
</dbReference>
<dbReference type="SUPFAM" id="SSF51206">
    <property type="entry name" value="cAMP-binding domain-like"/>
    <property type="match status" value="1"/>
</dbReference>
<dbReference type="FunFam" id="1.10.287.70:FF:000554">
    <property type="entry name" value="Uncharacterized protein"/>
    <property type="match status" value="1"/>
</dbReference>
<comment type="caution">
    <text evidence="16">The sequence shown here is derived from an EMBL/GenBank/DDBJ whole genome shotgun (WGS) entry which is preliminary data.</text>
</comment>
<feature type="transmembrane region" description="Helical" evidence="14">
    <location>
        <begin position="33"/>
        <end position="59"/>
    </location>
</feature>
<keyword evidence="7" id="KW-0630">Potassium</keyword>
<feature type="domain" description="Cyclic nucleotide-binding" evidence="15">
    <location>
        <begin position="231"/>
        <end position="366"/>
    </location>
</feature>
<dbReference type="Proteomes" id="UP001153269">
    <property type="component" value="Unassembled WGS sequence"/>
</dbReference>
<dbReference type="InterPro" id="IPR050818">
    <property type="entry name" value="KCNH_animal-type"/>
</dbReference>
<dbReference type="PANTHER" id="PTHR10217:SF466">
    <property type="entry name" value="POTASSIUM VOLTAGE-GATED CHANNEL SUBFAMILY H MEMBER 7"/>
    <property type="match status" value="1"/>
</dbReference>
<dbReference type="GO" id="GO:0042391">
    <property type="term" value="P:regulation of membrane potential"/>
    <property type="evidence" value="ECO:0007669"/>
    <property type="project" value="TreeGrafter"/>
</dbReference>
<evidence type="ECO:0000256" key="12">
    <source>
        <dbReference type="ARBA" id="ARBA00034430"/>
    </source>
</evidence>
<evidence type="ECO:0000256" key="8">
    <source>
        <dbReference type="ARBA" id="ARBA00022989"/>
    </source>
</evidence>
<protein>
    <recommendedName>
        <fullName evidence="15">Cyclic nucleotide-binding domain-containing protein</fullName>
    </recommendedName>
</protein>
<dbReference type="InterPro" id="IPR000595">
    <property type="entry name" value="cNMP-bd_dom"/>
</dbReference>
<keyword evidence="8 14" id="KW-1133">Transmembrane helix</keyword>
<evidence type="ECO:0000256" key="5">
    <source>
        <dbReference type="ARBA" id="ARBA00022826"/>
    </source>
</evidence>
<dbReference type="CDD" id="cd00038">
    <property type="entry name" value="CAP_ED"/>
    <property type="match status" value="1"/>
</dbReference>
<dbReference type="Gene3D" id="1.10.1200.260">
    <property type="match status" value="1"/>
</dbReference>
<dbReference type="Gene3D" id="2.60.120.10">
    <property type="entry name" value="Jelly Rolls"/>
    <property type="match status" value="1"/>
</dbReference>
<keyword evidence="6" id="KW-0851">Voltage-gated channel</keyword>
<dbReference type="SUPFAM" id="SSF81324">
    <property type="entry name" value="Voltage-gated potassium channels"/>
    <property type="match status" value="1"/>
</dbReference>
<evidence type="ECO:0000256" key="7">
    <source>
        <dbReference type="ARBA" id="ARBA00022958"/>
    </source>
</evidence>
<keyword evidence="2" id="KW-0813">Transport</keyword>
<feature type="transmembrane region" description="Helical" evidence="14">
    <location>
        <begin position="100"/>
        <end position="116"/>
    </location>
</feature>
<evidence type="ECO:0000256" key="4">
    <source>
        <dbReference type="ARBA" id="ARBA00022692"/>
    </source>
</evidence>
<dbReference type="InterPro" id="IPR005821">
    <property type="entry name" value="Ion_trans_dom"/>
</dbReference>
<evidence type="ECO:0000256" key="13">
    <source>
        <dbReference type="SAM" id="MobiDB-lite"/>
    </source>
</evidence>
<evidence type="ECO:0000256" key="11">
    <source>
        <dbReference type="ARBA" id="ARBA00023303"/>
    </source>
</evidence>
<evidence type="ECO:0000256" key="14">
    <source>
        <dbReference type="SAM" id="Phobius"/>
    </source>
</evidence>
<accession>A0A9N7Z575</accession>
<dbReference type="Gene3D" id="1.10.287.70">
    <property type="match status" value="1"/>
</dbReference>
<dbReference type="InterPro" id="IPR003938">
    <property type="entry name" value="K_chnl_volt-dep_EAG/ELK/ERG"/>
</dbReference>
<dbReference type="Pfam" id="PF00520">
    <property type="entry name" value="Ion_trans"/>
    <property type="match status" value="1"/>
</dbReference>
<dbReference type="FunFam" id="1.10.1200.260:FF:000001">
    <property type="entry name" value="Potassium voltage-gated channel subfamily H member 7"/>
    <property type="match status" value="1"/>
</dbReference>
<keyword evidence="17" id="KW-1185">Reference proteome</keyword>
<evidence type="ECO:0000256" key="6">
    <source>
        <dbReference type="ARBA" id="ARBA00022882"/>
    </source>
</evidence>
<dbReference type="GO" id="GO:0034702">
    <property type="term" value="C:monoatomic ion channel complex"/>
    <property type="evidence" value="ECO:0007669"/>
    <property type="project" value="UniProtKB-KW"/>
</dbReference>
<keyword evidence="3" id="KW-0633">Potassium transport</keyword>
<evidence type="ECO:0000256" key="3">
    <source>
        <dbReference type="ARBA" id="ARBA00022538"/>
    </source>
</evidence>
<name>A0A9N7Z575_PLEPL</name>
<evidence type="ECO:0000313" key="17">
    <source>
        <dbReference type="Proteomes" id="UP001153269"/>
    </source>
</evidence>
<dbReference type="PRINTS" id="PR01463">
    <property type="entry name" value="EAGCHANLFMLY"/>
</dbReference>
<sequence>MALLTTTLIGLLKTARLLRLVRVARKLDRYSEYGAAVLMLLMCIFALIAHWLACIWYAIGNVEKPYLEHKIGWLDNLGVSIGKMYNYSDPSSGPSIKDKYVTALYFTFSSLTSVGFGNVSPNTNSEKIFSICVMLIGSLMYASIFGNVSAIIQRLYSGTARYHLQMLRVKEFIRFHQIPNPLRQRLEEYFQHAWTYTNGIDMNMVLKGFPECLQADICLHLNTNLLQGCKAFRGATKGCLRALAMRFKTTHAPPGDTLVHSGDVLTALYFVSRGSIEILKDDVVVAILVVPEKKAEDGEAWGRTHGGTRSFSPSSLLLLLLPTGKNDIFGEMIHLFAKPGKSCADVRALSYCDLHTIQREEILEVLDMYPEFADHFLTNLELTFDLRDETTKTSHPQAAESNMDEMKCGRQASYKRKSSTDKHSSVPGLSTGMTVRSVFDWDQPGEPGRGGRASASQQLAAFRLQLRLI</sequence>
<dbReference type="GO" id="GO:0005886">
    <property type="term" value="C:plasma membrane"/>
    <property type="evidence" value="ECO:0007669"/>
    <property type="project" value="TreeGrafter"/>
</dbReference>
<dbReference type="EMBL" id="CADEAL010004060">
    <property type="protein sequence ID" value="CAB1450616.1"/>
    <property type="molecule type" value="Genomic_DNA"/>
</dbReference>
<keyword evidence="11" id="KW-0407">Ion channel</keyword>
<keyword evidence="9" id="KW-0406">Ion transport</keyword>
<evidence type="ECO:0000256" key="9">
    <source>
        <dbReference type="ARBA" id="ARBA00023065"/>
    </source>
</evidence>
<evidence type="ECO:0000313" key="16">
    <source>
        <dbReference type="EMBL" id="CAB1450616.1"/>
    </source>
</evidence>
<reference evidence="16" key="1">
    <citation type="submission" date="2020-03" db="EMBL/GenBank/DDBJ databases">
        <authorList>
            <person name="Weist P."/>
        </authorList>
    </citation>
    <scope>NUCLEOTIDE SEQUENCE</scope>
</reference>
<dbReference type="PROSITE" id="PS50042">
    <property type="entry name" value="CNMP_BINDING_3"/>
    <property type="match status" value="1"/>
</dbReference>
<evidence type="ECO:0000256" key="2">
    <source>
        <dbReference type="ARBA" id="ARBA00022448"/>
    </source>
</evidence>
<evidence type="ECO:0000256" key="1">
    <source>
        <dbReference type="ARBA" id="ARBA00004141"/>
    </source>
</evidence>
<feature type="transmembrane region" description="Helical" evidence="14">
    <location>
        <begin position="128"/>
        <end position="152"/>
    </location>
</feature>
<dbReference type="AlphaFoldDB" id="A0A9N7Z575"/>
<keyword evidence="10 14" id="KW-0472">Membrane</keyword>
<organism evidence="16 17">
    <name type="scientific">Pleuronectes platessa</name>
    <name type="common">European plaice</name>
    <dbReference type="NCBI Taxonomy" id="8262"/>
    <lineage>
        <taxon>Eukaryota</taxon>
        <taxon>Metazoa</taxon>
        <taxon>Chordata</taxon>
        <taxon>Craniata</taxon>
        <taxon>Vertebrata</taxon>
        <taxon>Euteleostomi</taxon>
        <taxon>Actinopterygii</taxon>
        <taxon>Neopterygii</taxon>
        <taxon>Teleostei</taxon>
        <taxon>Neoteleostei</taxon>
        <taxon>Acanthomorphata</taxon>
        <taxon>Carangaria</taxon>
        <taxon>Pleuronectiformes</taxon>
        <taxon>Pleuronectoidei</taxon>
        <taxon>Pleuronectidae</taxon>
        <taxon>Pleuronectes</taxon>
    </lineage>
</organism>
<evidence type="ECO:0000259" key="15">
    <source>
        <dbReference type="PROSITE" id="PS50042"/>
    </source>
</evidence>
<dbReference type="GO" id="GO:0005242">
    <property type="term" value="F:inward rectifier potassium channel activity"/>
    <property type="evidence" value="ECO:0007669"/>
    <property type="project" value="TreeGrafter"/>
</dbReference>
<evidence type="ECO:0000256" key="10">
    <source>
        <dbReference type="ARBA" id="ARBA00023136"/>
    </source>
</evidence>
<comment type="catalytic activity">
    <reaction evidence="12">
        <text>K(+)(in) = K(+)(out)</text>
        <dbReference type="Rhea" id="RHEA:29463"/>
        <dbReference type="ChEBI" id="CHEBI:29103"/>
    </reaction>
</comment>
<keyword evidence="4 14" id="KW-0812">Transmembrane</keyword>
<dbReference type="SMART" id="SM00100">
    <property type="entry name" value="cNMP"/>
    <property type="match status" value="1"/>
</dbReference>
<dbReference type="InterPro" id="IPR018490">
    <property type="entry name" value="cNMP-bd_dom_sf"/>
</dbReference>
<gene>
    <name evidence="16" type="ORF">PLEPLA_LOCUS38308</name>
</gene>
<keyword evidence="5" id="KW-0631">Potassium channel</keyword>
<dbReference type="InterPro" id="IPR014710">
    <property type="entry name" value="RmlC-like_jellyroll"/>
</dbReference>
<proteinExistence type="predicted"/>
<comment type="subcellular location">
    <subcellularLocation>
        <location evidence="1">Membrane</location>
        <topology evidence="1">Multi-pass membrane protein</topology>
    </subcellularLocation>
</comment>
<feature type="region of interest" description="Disordered" evidence="13">
    <location>
        <begin position="391"/>
        <end position="431"/>
    </location>
</feature>